<reference evidence="10 13" key="3">
    <citation type="journal article" date="2019" name="Nat. Med.">
        <title>A library of human gut bacterial isolates paired with longitudinal multiomics data enables mechanistic microbiome research.</title>
        <authorList>
            <person name="Poyet M."/>
            <person name="Groussin M."/>
            <person name="Gibbons S.M."/>
            <person name="Avila-Pacheco J."/>
            <person name="Jiang X."/>
            <person name="Kearney S.M."/>
            <person name="Perrotta A.R."/>
            <person name="Berdy B."/>
            <person name="Zhao S."/>
            <person name="Lieberman T.D."/>
            <person name="Swanson P.K."/>
            <person name="Smith M."/>
            <person name="Roesemann S."/>
            <person name="Alexander J.E."/>
            <person name="Rich S.A."/>
            <person name="Livny J."/>
            <person name="Vlamakis H."/>
            <person name="Clish C."/>
            <person name="Bullock K."/>
            <person name="Deik A."/>
            <person name="Scott J."/>
            <person name="Pierce K.A."/>
            <person name="Xavier R.J."/>
            <person name="Alm E.J."/>
        </authorList>
    </citation>
    <scope>NUCLEOTIDE SEQUENCE [LARGE SCALE GENOMIC DNA]</scope>
    <source>
        <strain evidence="10 13">BIOML-A2</strain>
    </source>
</reference>
<evidence type="ECO:0000256" key="5">
    <source>
        <dbReference type="ARBA" id="ARBA00023136"/>
    </source>
</evidence>
<feature type="transmembrane region" description="Helical" evidence="7">
    <location>
        <begin position="693"/>
        <end position="713"/>
    </location>
</feature>
<gene>
    <name evidence="10" type="ORF">GT747_00255</name>
    <name evidence="11" type="ORF">SAMN05444424_1876</name>
</gene>
<dbReference type="PANTHER" id="PTHR30287:SF1">
    <property type="entry name" value="INNER MEMBRANE PROTEIN"/>
    <property type="match status" value="1"/>
</dbReference>
<feature type="transmembrane region" description="Helical" evidence="7">
    <location>
        <begin position="923"/>
        <end position="945"/>
    </location>
</feature>
<dbReference type="RefSeq" id="WP_021660758.1">
    <property type="nucleotide sequence ID" value="NZ_FQVY01000002.1"/>
</dbReference>
<feature type="transmembrane region" description="Helical" evidence="7">
    <location>
        <begin position="979"/>
        <end position="1000"/>
    </location>
</feature>
<dbReference type="Gene3D" id="6.10.250.2200">
    <property type="match status" value="1"/>
</dbReference>
<keyword evidence="3 7" id="KW-0812">Transmembrane</keyword>
<reference evidence="12" key="1">
    <citation type="submission" date="2016-11" db="EMBL/GenBank/DDBJ databases">
        <authorList>
            <person name="Jaros S."/>
            <person name="Januszkiewicz K."/>
            <person name="Wedrychowicz H."/>
        </authorList>
    </citation>
    <scope>NUCLEOTIDE SEQUENCE [LARGE SCALE GENOMIC DNA]</scope>
    <source>
        <strain evidence="12">DSM 4029</strain>
    </source>
</reference>
<evidence type="ECO:0000313" key="12">
    <source>
        <dbReference type="Proteomes" id="UP000184089"/>
    </source>
</evidence>
<dbReference type="InterPro" id="IPR038766">
    <property type="entry name" value="Membrane_comp_ABC_pdt"/>
</dbReference>
<evidence type="ECO:0000256" key="3">
    <source>
        <dbReference type="ARBA" id="ARBA00022692"/>
    </source>
</evidence>
<feature type="domain" description="MacB-like periplasmic core" evidence="9">
    <location>
        <begin position="26"/>
        <end position="224"/>
    </location>
</feature>
<evidence type="ECO:0000313" key="11">
    <source>
        <dbReference type="EMBL" id="SHG20743.1"/>
    </source>
</evidence>
<evidence type="ECO:0000256" key="4">
    <source>
        <dbReference type="ARBA" id="ARBA00022989"/>
    </source>
</evidence>
<evidence type="ECO:0000313" key="13">
    <source>
        <dbReference type="Proteomes" id="UP000474718"/>
    </source>
</evidence>
<dbReference type="Proteomes" id="UP000184089">
    <property type="component" value="Unassembled WGS sequence"/>
</dbReference>
<evidence type="ECO:0000259" key="9">
    <source>
        <dbReference type="Pfam" id="PF12704"/>
    </source>
</evidence>
<feature type="coiled-coil region" evidence="6">
    <location>
        <begin position="341"/>
        <end position="368"/>
    </location>
</feature>
<keyword evidence="2" id="KW-1003">Cell membrane</keyword>
<feature type="transmembrane region" description="Helical" evidence="7">
    <location>
        <begin position="572"/>
        <end position="600"/>
    </location>
</feature>
<comment type="caution">
    <text evidence="11">The sequence shown here is derived from an EMBL/GenBank/DDBJ whole genome shotgun (WGS) entry which is preliminary data.</text>
</comment>
<evidence type="ECO:0000256" key="2">
    <source>
        <dbReference type="ARBA" id="ARBA00022475"/>
    </source>
</evidence>
<evidence type="ECO:0000256" key="6">
    <source>
        <dbReference type="SAM" id="Coils"/>
    </source>
</evidence>
<keyword evidence="13" id="KW-1185">Reference proteome</keyword>
<dbReference type="InterPro" id="IPR003838">
    <property type="entry name" value="ABC3_permease_C"/>
</dbReference>
<keyword evidence="4 7" id="KW-1133">Transmembrane helix</keyword>
<dbReference type="PANTHER" id="PTHR30287">
    <property type="entry name" value="MEMBRANE COMPONENT OF PREDICTED ABC SUPERFAMILY METABOLITE UPTAKE TRANSPORTER"/>
    <property type="match status" value="1"/>
</dbReference>
<feature type="domain" description="ABC3 transporter permease C-terminal" evidence="8">
    <location>
        <begin position="527"/>
        <end position="639"/>
    </location>
</feature>
<dbReference type="EMBL" id="FQVY01000002">
    <property type="protein sequence ID" value="SHG20743.1"/>
    <property type="molecule type" value="Genomic_DNA"/>
</dbReference>
<feature type="coiled-coil region" evidence="6">
    <location>
        <begin position="263"/>
        <end position="308"/>
    </location>
</feature>
<reference evidence="11" key="2">
    <citation type="submission" date="2016-11" db="EMBL/GenBank/DDBJ databases">
        <authorList>
            <person name="Varghese N."/>
            <person name="Submissions S."/>
        </authorList>
    </citation>
    <scope>NUCLEOTIDE SEQUENCE</scope>
    <source>
        <strain evidence="11">DSM 4029</strain>
    </source>
</reference>
<feature type="transmembrane region" description="Helical" evidence="7">
    <location>
        <begin position="523"/>
        <end position="544"/>
    </location>
</feature>
<dbReference type="GO" id="GO:0005886">
    <property type="term" value="C:plasma membrane"/>
    <property type="evidence" value="ECO:0007669"/>
    <property type="project" value="UniProtKB-SubCell"/>
</dbReference>
<dbReference type="EMBL" id="WWVX01000001">
    <property type="protein sequence ID" value="MZL68206.1"/>
    <property type="molecule type" value="Genomic_DNA"/>
</dbReference>
<feature type="transmembrane region" description="Helical" evidence="7">
    <location>
        <begin position="21"/>
        <end position="41"/>
    </location>
</feature>
<dbReference type="AlphaFoldDB" id="A0AAQ1ME15"/>
<name>A0AAQ1ME15_9FIRM</name>
<accession>A0AAQ1ME15</accession>
<feature type="transmembrane region" description="Helical" evidence="7">
    <location>
        <begin position="1020"/>
        <end position="1042"/>
    </location>
</feature>
<keyword evidence="6" id="KW-0175">Coiled coil</keyword>
<evidence type="ECO:0000259" key="8">
    <source>
        <dbReference type="Pfam" id="PF02687"/>
    </source>
</evidence>
<sequence length="1055" mass="114394">MKRQRKTALWKDAFREVRKTKSRFFSIFLIVALGAGFFAGIKATGPDMKLTGDAYFDEQDLMDIKALSTYGLNGDDIAALEADEMVKAVEPAHSVDTLVHDGEKSSVIKVLGLPGEGGINAPRLMEGRLPEAENECLIQYGGHLSRRLQIGDTVTLSPGKEGEALSDTLEESSYTVVGVAQCPLYITFSMGTTSIGSGTVDDLLLIPDEAFVLDYYTEAYLTLKGAAELDCFGEEYDQLVADAKVRLEGVGEARAQARYDEIYEEAAGKLDDAQAELDRAKADGQAELDAAKKKLDSAAAELQSAKSTLDASGKKLADAKSQIAAGEAAIPQNQAAFDEKIAAGQAELERSRSQLAQLEQGVTTLQGQLAAMGDPAQLPPELQAQYQALAGQLQGMQAQLDGGRAQLAQGEADLAAAKKDGQAQLDQARADLTKAKSDYQQGLAQYQTGLAQYQQGQREYRSGAAEYESAKASFATQIADGQEEIDENRAKLADIALPKWYLYDRDGNVGYSGFADDADRIDAISLVFPVFFFAVAALVCLTTMTRMVEEQRTQAGTVKALGYGSSAVICKYLIYAVTAAVLGAVFGIVGGLLLFPNVIFNAYSIMYRMTKVIAPIRLDYLLWITLGSAACAALAVLYACVKELRETPSQLMRPKAPKAGKRVLLERVDFVWDRLSFIGKVTVRNLFRYKKRIAMTVLGIAGCTALMMAGFGVKDSISDIVSIQFGELDVYDGQVVFDEDTLAEDREDFDALLAGQLGLGARQYAREKSVTAGSDSRQLELTLVVPEEPERLGEQIVLRTRKGHTPIPLTDEGAVLSEKAASLMGVSAGDEIFLVADSEEQLPVKVAAITENYAFHYLYLSPAYYRQVFGEEMRPNTLLLQMDDPGQEGQDALSGALLERDGVLMISYTSGIKNSFGDTVASLNYVVLVLIVSAGALAFVVLYNLTNINVAERLREIATIKVLGFYDKEVSAYIFRENVALTLMGTVAGLLGGIWLHRFVITTAEIDTIMFGRTVAPLSYLLSAALTILFAVLVNLAMHFHLKKVDMVESLKSVE</sequence>
<dbReference type="Pfam" id="PF12704">
    <property type="entry name" value="MacB_PCD"/>
    <property type="match status" value="1"/>
</dbReference>
<evidence type="ECO:0000313" key="10">
    <source>
        <dbReference type="EMBL" id="MZL68206.1"/>
    </source>
</evidence>
<feature type="transmembrane region" description="Helical" evidence="7">
    <location>
        <begin position="620"/>
        <end position="641"/>
    </location>
</feature>
<dbReference type="InterPro" id="IPR025857">
    <property type="entry name" value="MacB_PCD"/>
</dbReference>
<protein>
    <submittedName>
        <fullName evidence="11">ABC transport system permease protein</fullName>
    </submittedName>
    <submittedName>
        <fullName evidence="10">FtsX-like permease family protein</fullName>
    </submittedName>
</protein>
<evidence type="ECO:0000256" key="1">
    <source>
        <dbReference type="ARBA" id="ARBA00004651"/>
    </source>
</evidence>
<dbReference type="Pfam" id="PF02687">
    <property type="entry name" value="FtsX"/>
    <property type="match status" value="2"/>
</dbReference>
<comment type="subcellular location">
    <subcellularLocation>
        <location evidence="1">Cell membrane</location>
        <topology evidence="1">Multi-pass membrane protein</topology>
    </subcellularLocation>
</comment>
<dbReference type="Proteomes" id="UP000474718">
    <property type="component" value="Unassembled WGS sequence"/>
</dbReference>
<keyword evidence="5 7" id="KW-0472">Membrane</keyword>
<organism evidence="11 12">
    <name type="scientific">Bittarella massiliensis</name>
    <name type="common">ex Durand et al. 2017</name>
    <dbReference type="NCBI Taxonomy" id="1720313"/>
    <lineage>
        <taxon>Bacteria</taxon>
        <taxon>Bacillati</taxon>
        <taxon>Bacillota</taxon>
        <taxon>Clostridia</taxon>
        <taxon>Eubacteriales</taxon>
        <taxon>Oscillospiraceae</taxon>
        <taxon>Bittarella (ex Durand et al. 2017)</taxon>
    </lineage>
</organism>
<proteinExistence type="predicted"/>
<evidence type="ECO:0000256" key="7">
    <source>
        <dbReference type="SAM" id="Phobius"/>
    </source>
</evidence>
<feature type="domain" description="ABC3 transporter permease C-terminal" evidence="8">
    <location>
        <begin position="929"/>
        <end position="1040"/>
    </location>
</feature>